<organism evidence="1 2">
    <name type="scientific">Paramecium sonneborni</name>
    <dbReference type="NCBI Taxonomy" id="65129"/>
    <lineage>
        <taxon>Eukaryota</taxon>
        <taxon>Sar</taxon>
        <taxon>Alveolata</taxon>
        <taxon>Ciliophora</taxon>
        <taxon>Intramacronucleata</taxon>
        <taxon>Oligohymenophorea</taxon>
        <taxon>Peniculida</taxon>
        <taxon>Parameciidae</taxon>
        <taxon>Paramecium</taxon>
    </lineage>
</organism>
<dbReference type="AlphaFoldDB" id="A0A8S1L5E9"/>
<proteinExistence type="predicted"/>
<sequence>MSNQVSISVKELTVIKTPTTNDFSSYRDLQRLPITKSNFKRTYLKGASHRVKSLKEENQFAEGHRRQGNEKLFKFKRQDQLLNIRNMHLHKLTPLNTEPYIDENNKFQNKQTISNEEQTNPNLRLIKNSSNQILSLVYNPQPIIKKQVRYPLQNLSQKTEFQNSLLVTQVTHSGLNSPKESYKKKIELSIMKPQNKKSQKDIFIDSIQTTSYGSIRMDTIETKYISPKANIPTSLDSTKKLLKQYL</sequence>
<reference evidence="1" key="1">
    <citation type="submission" date="2021-01" db="EMBL/GenBank/DDBJ databases">
        <authorList>
            <consortium name="Genoscope - CEA"/>
            <person name="William W."/>
        </authorList>
    </citation>
    <scope>NUCLEOTIDE SEQUENCE</scope>
</reference>
<comment type="caution">
    <text evidence="1">The sequence shown here is derived from an EMBL/GenBank/DDBJ whole genome shotgun (WGS) entry which is preliminary data.</text>
</comment>
<evidence type="ECO:0000313" key="1">
    <source>
        <dbReference type="EMBL" id="CAD8063280.1"/>
    </source>
</evidence>
<dbReference type="Proteomes" id="UP000692954">
    <property type="component" value="Unassembled WGS sequence"/>
</dbReference>
<dbReference type="OrthoDB" id="300545at2759"/>
<protein>
    <submittedName>
        <fullName evidence="1">Uncharacterized protein</fullName>
    </submittedName>
</protein>
<dbReference type="EMBL" id="CAJJDN010000017">
    <property type="protein sequence ID" value="CAD8063280.1"/>
    <property type="molecule type" value="Genomic_DNA"/>
</dbReference>
<gene>
    <name evidence="1" type="ORF">PSON_ATCC_30995.1.T0170329</name>
</gene>
<accession>A0A8S1L5E9</accession>
<name>A0A8S1L5E9_9CILI</name>
<evidence type="ECO:0000313" key="2">
    <source>
        <dbReference type="Proteomes" id="UP000692954"/>
    </source>
</evidence>
<keyword evidence="2" id="KW-1185">Reference proteome</keyword>